<dbReference type="AlphaFoldDB" id="A0A1I1R4Z5"/>
<feature type="compositionally biased region" description="Low complexity" evidence="3">
    <location>
        <begin position="49"/>
        <end position="63"/>
    </location>
</feature>
<reference evidence="5 6" key="1">
    <citation type="submission" date="2016-10" db="EMBL/GenBank/DDBJ databases">
        <authorList>
            <person name="de Groot N.N."/>
        </authorList>
    </citation>
    <scope>NUCLEOTIDE SEQUENCE [LARGE SCALE GENOMIC DNA]</scope>
    <source>
        <strain evidence="5 6">DSM 26130</strain>
    </source>
</reference>
<dbReference type="PANTHER" id="PTHR34216">
    <property type="match status" value="1"/>
</dbReference>
<evidence type="ECO:0000256" key="1">
    <source>
        <dbReference type="ARBA" id="ARBA00004613"/>
    </source>
</evidence>
<dbReference type="Gene3D" id="3.20.20.370">
    <property type="entry name" value="Glycoside hydrolase/deacetylase"/>
    <property type="match status" value="1"/>
</dbReference>
<sequence>MVNVSRSEFSKFGVYYSTMFTRQILSIATAIGLSVLLTNGLTGCQSNGSASENSATTDSTTTDKSNKERAETATSGPDPSSIPASKIADAATILARPQVPILCYHQIRDWRPKDSKSAKDYIIPTAAFQEQMQILADSGYHTILPDQLYAYMTTGAPLPKKPVMLTFDDGDLDQYETATPILEKHGFKGTFFIMTVAIGRRGKQPYMDKTQIKDLSDRGHTIGAHTWDHHNVKKYQGEDWKIQLEEPKTKLEGIIGKPVKYFAYPFGLWNKEALPEIQKRGYAAAFTLADKRDDQMPLYTVRRIIAGGQWSAKTFYRNMIESFDDK</sequence>
<dbReference type="PROSITE" id="PS51677">
    <property type="entry name" value="NODB"/>
    <property type="match status" value="1"/>
</dbReference>
<dbReference type="EMBL" id="FOLQ01000004">
    <property type="protein sequence ID" value="SFD27218.1"/>
    <property type="molecule type" value="Genomic_DNA"/>
</dbReference>
<protein>
    <submittedName>
        <fullName evidence="5">Polysaccharide deacetylase</fullName>
    </submittedName>
</protein>
<dbReference type="Pfam" id="PF01522">
    <property type="entry name" value="Polysacc_deac_1"/>
    <property type="match status" value="1"/>
</dbReference>
<dbReference type="SUPFAM" id="SSF88713">
    <property type="entry name" value="Glycoside hydrolase/deacetylase"/>
    <property type="match status" value="1"/>
</dbReference>
<evidence type="ECO:0000313" key="6">
    <source>
        <dbReference type="Proteomes" id="UP000198598"/>
    </source>
</evidence>
<dbReference type="STRING" id="662367.SAMN05216167_104176"/>
<dbReference type="Proteomes" id="UP000198598">
    <property type="component" value="Unassembled WGS sequence"/>
</dbReference>
<dbReference type="PANTHER" id="PTHR34216:SF3">
    <property type="entry name" value="POLY-BETA-1,6-N-ACETYL-D-GLUCOSAMINE N-DEACETYLASE"/>
    <property type="match status" value="1"/>
</dbReference>
<keyword evidence="2" id="KW-0732">Signal</keyword>
<dbReference type="InterPro" id="IPR002509">
    <property type="entry name" value="NODB_dom"/>
</dbReference>
<dbReference type="GO" id="GO:0005975">
    <property type="term" value="P:carbohydrate metabolic process"/>
    <property type="evidence" value="ECO:0007669"/>
    <property type="project" value="InterPro"/>
</dbReference>
<name>A0A1I1R4Z5_9BACT</name>
<feature type="region of interest" description="Disordered" evidence="3">
    <location>
        <begin position="46"/>
        <end position="84"/>
    </location>
</feature>
<organism evidence="5 6">
    <name type="scientific">Spirosoma endophyticum</name>
    <dbReference type="NCBI Taxonomy" id="662367"/>
    <lineage>
        <taxon>Bacteria</taxon>
        <taxon>Pseudomonadati</taxon>
        <taxon>Bacteroidota</taxon>
        <taxon>Cytophagia</taxon>
        <taxon>Cytophagales</taxon>
        <taxon>Cytophagaceae</taxon>
        <taxon>Spirosoma</taxon>
    </lineage>
</organism>
<evidence type="ECO:0000313" key="5">
    <source>
        <dbReference type="EMBL" id="SFD27218.1"/>
    </source>
</evidence>
<dbReference type="InterPro" id="IPR011330">
    <property type="entry name" value="Glyco_hydro/deAcase_b/a-brl"/>
</dbReference>
<feature type="domain" description="NodB homology" evidence="4">
    <location>
        <begin position="161"/>
        <end position="326"/>
    </location>
</feature>
<gene>
    <name evidence="5" type="ORF">SAMN05216167_104176</name>
</gene>
<keyword evidence="6" id="KW-1185">Reference proteome</keyword>
<dbReference type="CDD" id="cd10918">
    <property type="entry name" value="CE4_NodB_like_5s_6s"/>
    <property type="match status" value="1"/>
</dbReference>
<evidence type="ECO:0000256" key="3">
    <source>
        <dbReference type="SAM" id="MobiDB-lite"/>
    </source>
</evidence>
<proteinExistence type="predicted"/>
<evidence type="ECO:0000259" key="4">
    <source>
        <dbReference type="PROSITE" id="PS51677"/>
    </source>
</evidence>
<comment type="subcellular location">
    <subcellularLocation>
        <location evidence="1">Secreted</location>
    </subcellularLocation>
</comment>
<accession>A0A1I1R4Z5</accession>
<evidence type="ECO:0000256" key="2">
    <source>
        <dbReference type="ARBA" id="ARBA00022729"/>
    </source>
</evidence>
<dbReference type="InterPro" id="IPR051398">
    <property type="entry name" value="Polysacch_Deacetylase"/>
</dbReference>
<dbReference type="GO" id="GO:0005576">
    <property type="term" value="C:extracellular region"/>
    <property type="evidence" value="ECO:0007669"/>
    <property type="project" value="UniProtKB-SubCell"/>
</dbReference>
<dbReference type="GO" id="GO:0016810">
    <property type="term" value="F:hydrolase activity, acting on carbon-nitrogen (but not peptide) bonds"/>
    <property type="evidence" value="ECO:0007669"/>
    <property type="project" value="InterPro"/>
</dbReference>